<proteinExistence type="predicted"/>
<dbReference type="EMBL" id="LR797369">
    <property type="protein sequence ID" value="CAB4211197.1"/>
    <property type="molecule type" value="Genomic_DNA"/>
</dbReference>
<name>A0A6J5Q6H9_9CAUD</name>
<evidence type="ECO:0000313" key="4">
    <source>
        <dbReference type="EMBL" id="CAB4190848.1"/>
    </source>
</evidence>
<dbReference type="EMBL" id="LR796945">
    <property type="protein sequence ID" value="CAB4177118.1"/>
    <property type="molecule type" value="Genomic_DNA"/>
</dbReference>
<protein>
    <submittedName>
        <fullName evidence="2">Uncharacterized protein</fullName>
    </submittedName>
</protein>
<evidence type="ECO:0000313" key="2">
    <source>
        <dbReference type="EMBL" id="CAB4177118.1"/>
    </source>
</evidence>
<evidence type="ECO:0000313" key="5">
    <source>
        <dbReference type="EMBL" id="CAB4211197.1"/>
    </source>
</evidence>
<reference evidence="2" key="1">
    <citation type="submission" date="2020-05" db="EMBL/GenBank/DDBJ databases">
        <authorList>
            <person name="Chiriac C."/>
            <person name="Salcher M."/>
            <person name="Ghai R."/>
            <person name="Kavagutti S V."/>
        </authorList>
    </citation>
    <scope>NUCLEOTIDE SEQUENCE</scope>
</reference>
<evidence type="ECO:0000313" key="3">
    <source>
        <dbReference type="EMBL" id="CAB4182326.1"/>
    </source>
</evidence>
<dbReference type="EMBL" id="LR798378">
    <property type="protein sequence ID" value="CAB5227825.1"/>
    <property type="molecule type" value="Genomic_DNA"/>
</dbReference>
<dbReference type="EMBL" id="LR797021">
    <property type="protein sequence ID" value="CAB4182326.1"/>
    <property type="molecule type" value="Genomic_DNA"/>
</dbReference>
<dbReference type="EMBL" id="LR797157">
    <property type="protein sequence ID" value="CAB4190848.1"/>
    <property type="molecule type" value="Genomic_DNA"/>
</dbReference>
<dbReference type="EMBL" id="LR797518">
    <property type="protein sequence ID" value="CAB4222838.1"/>
    <property type="molecule type" value="Genomic_DNA"/>
</dbReference>
<evidence type="ECO:0000313" key="6">
    <source>
        <dbReference type="EMBL" id="CAB4222838.1"/>
    </source>
</evidence>
<gene>
    <name evidence="3" type="ORF">UFOVP1065_219</name>
    <name evidence="4" type="ORF">UFOVP1198_188</name>
    <name evidence="5" type="ORF">UFOVP1418_180</name>
    <name evidence="7" type="ORF">UFOVP1524_203</name>
    <name evidence="6" type="ORF">UFOVP1651_203</name>
    <name evidence="1" type="ORF">UFOVP908_181</name>
    <name evidence="2" type="ORF">UFOVP990_188</name>
</gene>
<sequence length="84" mass="10186">MSIDFPQKDLKRAERRKRKALRYMKAKDVAKQLFPESTDWVDGWAKRHADNMKSCACWMCKNPRKSFKEETLQEKKFKENIWCD</sequence>
<organism evidence="2">
    <name type="scientific">uncultured Caudovirales phage</name>
    <dbReference type="NCBI Taxonomy" id="2100421"/>
    <lineage>
        <taxon>Viruses</taxon>
        <taxon>Duplodnaviria</taxon>
        <taxon>Heunggongvirae</taxon>
        <taxon>Uroviricota</taxon>
        <taxon>Caudoviricetes</taxon>
        <taxon>Peduoviridae</taxon>
        <taxon>Maltschvirus</taxon>
        <taxon>Maltschvirus maltsch</taxon>
    </lineage>
</organism>
<evidence type="ECO:0000313" key="7">
    <source>
        <dbReference type="EMBL" id="CAB5227825.1"/>
    </source>
</evidence>
<dbReference type="EMBL" id="LR796860">
    <property type="protein sequence ID" value="CAB4170938.1"/>
    <property type="molecule type" value="Genomic_DNA"/>
</dbReference>
<evidence type="ECO:0000313" key="1">
    <source>
        <dbReference type="EMBL" id="CAB4170938.1"/>
    </source>
</evidence>
<accession>A0A6J5Q6H9</accession>